<dbReference type="InParanoid" id="A0A286UB67"/>
<keyword evidence="7 12" id="KW-0489">Methyltransferase</keyword>
<keyword evidence="9 12" id="KW-0949">S-adenosyl-L-methionine</keyword>
<keyword evidence="6 12" id="KW-0963">Cytoplasm</keyword>
<evidence type="ECO:0000313" key="14">
    <source>
        <dbReference type="Proteomes" id="UP000217199"/>
    </source>
</evidence>
<evidence type="ECO:0000256" key="10">
    <source>
        <dbReference type="ARBA" id="ARBA00022694"/>
    </source>
</evidence>
<dbReference type="GO" id="GO:0005737">
    <property type="term" value="C:cytoplasm"/>
    <property type="evidence" value="ECO:0007669"/>
    <property type="project" value="UniProtKB-SubCell"/>
</dbReference>
<evidence type="ECO:0000256" key="1">
    <source>
        <dbReference type="ARBA" id="ARBA00002778"/>
    </source>
</evidence>
<evidence type="ECO:0000256" key="2">
    <source>
        <dbReference type="ARBA" id="ARBA00004496"/>
    </source>
</evidence>
<evidence type="ECO:0000256" key="4">
    <source>
        <dbReference type="ARBA" id="ARBA00012795"/>
    </source>
</evidence>
<dbReference type="Proteomes" id="UP000217199">
    <property type="component" value="Unassembled WGS sequence"/>
</dbReference>
<evidence type="ECO:0000313" key="13">
    <source>
        <dbReference type="EMBL" id="PAV16831.1"/>
    </source>
</evidence>
<evidence type="ECO:0000256" key="12">
    <source>
        <dbReference type="RuleBase" id="RU368004"/>
    </source>
</evidence>
<evidence type="ECO:0000256" key="5">
    <source>
        <dbReference type="ARBA" id="ARBA00017788"/>
    </source>
</evidence>
<dbReference type="FunCoup" id="A0A286UB67">
    <property type="interactions" value="31"/>
</dbReference>
<evidence type="ECO:0000256" key="8">
    <source>
        <dbReference type="ARBA" id="ARBA00022679"/>
    </source>
</evidence>
<dbReference type="GO" id="GO:0030488">
    <property type="term" value="P:tRNA methylation"/>
    <property type="evidence" value="ECO:0007669"/>
    <property type="project" value="UniProtKB-UniRule"/>
</dbReference>
<evidence type="ECO:0000256" key="7">
    <source>
        <dbReference type="ARBA" id="ARBA00022603"/>
    </source>
</evidence>
<evidence type="ECO:0000256" key="3">
    <source>
        <dbReference type="ARBA" id="ARBA00009056"/>
    </source>
</evidence>
<comment type="catalytic activity">
    <reaction evidence="11 12">
        <text>uridine(44) in tRNA(Ser) + S-adenosyl-L-methionine = 2'-O-methyluridine(44) in tRNA(Ser) + S-adenosyl-L-homocysteine + H(+)</text>
        <dbReference type="Rhea" id="RHEA:43100"/>
        <dbReference type="Rhea" id="RHEA-COMP:10339"/>
        <dbReference type="Rhea" id="RHEA-COMP:10340"/>
        <dbReference type="ChEBI" id="CHEBI:15378"/>
        <dbReference type="ChEBI" id="CHEBI:57856"/>
        <dbReference type="ChEBI" id="CHEBI:59789"/>
        <dbReference type="ChEBI" id="CHEBI:65315"/>
        <dbReference type="ChEBI" id="CHEBI:74478"/>
        <dbReference type="EC" id="2.1.1.211"/>
    </reaction>
</comment>
<dbReference type="InterPro" id="IPR011671">
    <property type="entry name" value="tRNA_uracil_MeTrfase"/>
</dbReference>
<keyword evidence="8 12" id="KW-0808">Transferase</keyword>
<dbReference type="OrthoDB" id="10047021at2759"/>
<gene>
    <name evidence="13" type="ORF">PNOK_0689500</name>
</gene>
<dbReference type="PANTHER" id="PTHR21210:SF0">
    <property type="entry name" value="TRNA (URACIL-O(2)-)-METHYLTRANSFERASE-RELATED"/>
    <property type="match status" value="1"/>
</dbReference>
<proteinExistence type="inferred from homology"/>
<dbReference type="SUPFAM" id="SSF53335">
    <property type="entry name" value="S-adenosyl-L-methionine-dependent methyltransferases"/>
    <property type="match status" value="1"/>
</dbReference>
<dbReference type="EMBL" id="NBII01000007">
    <property type="protein sequence ID" value="PAV16831.1"/>
    <property type="molecule type" value="Genomic_DNA"/>
</dbReference>
<comment type="caution">
    <text evidence="13">The sequence shown here is derived from an EMBL/GenBank/DDBJ whole genome shotgun (WGS) entry which is preliminary data.</text>
</comment>
<dbReference type="Pfam" id="PF07757">
    <property type="entry name" value="AdoMet_MTase"/>
    <property type="match status" value="2"/>
</dbReference>
<comment type="similarity">
    <text evidence="3 12">Belongs to the TRM44 family.</text>
</comment>
<evidence type="ECO:0000256" key="9">
    <source>
        <dbReference type="ARBA" id="ARBA00022691"/>
    </source>
</evidence>
<organism evidence="13 14">
    <name type="scientific">Pyrrhoderma noxium</name>
    <dbReference type="NCBI Taxonomy" id="2282107"/>
    <lineage>
        <taxon>Eukaryota</taxon>
        <taxon>Fungi</taxon>
        <taxon>Dikarya</taxon>
        <taxon>Basidiomycota</taxon>
        <taxon>Agaricomycotina</taxon>
        <taxon>Agaricomycetes</taxon>
        <taxon>Hymenochaetales</taxon>
        <taxon>Hymenochaetaceae</taxon>
        <taxon>Pyrrhoderma</taxon>
    </lineage>
</organism>
<comment type="subcellular location">
    <subcellularLocation>
        <location evidence="2 12">Cytoplasm</location>
    </subcellularLocation>
</comment>
<protein>
    <recommendedName>
        <fullName evidence="5 12">tRNA (uracil-O(2)-)-methyltransferase</fullName>
        <ecNumber evidence="4 12">2.1.1.211</ecNumber>
    </recommendedName>
</protein>
<sequence length="510" mass="58083">MAQQKFSPYPCSDNTLWSPLQSDGPEWVPVCACPADFAIDVFEAAASQLVAHPEYNSTLILRSEVIRETGTDEDASALKIDGLHFVRNIYRKLLPRRPGRDPPIHQDCTFYSNSHVVSCLVLTPRLDQDNPMPWYHPAVFHLAFRYLEGEQPTIRIEVVPRLDEQDPLDVNARLYRTCLALLETVYRYGRGISTNYRKRVHHDCLVSREEYQDLYLVMRERYKHLVDTWHENTDPLKHVFEDIGIATYLILLWQQDVYANDENQSISKLREESSRNNWPRPPGGFLDLGCGNGLLVHILLSEGYSGCGIDLRARNSWKHYPPETQKHLHVHALDPLQSNSSPYLREGVFIIANHADELSPWTPILSTLSNASGFLSIPCCAWSFDSRFTRPQLVTDPDGSSNSAFAFGPPEGLPFESYVESLKLGGDNGANSWKSSYASFRIWLASINFHVGWVTEVDTLRIPSTRNWAIIGRRRCGEPGQSTQNSMLIIQQVHERGLFKTRTPEGKTHH</sequence>
<dbReference type="GO" id="GO:0141101">
    <property type="term" value="F:tRNA(Ser) (uridine(44)-2'-O-)-methyltransferase activity"/>
    <property type="evidence" value="ECO:0007669"/>
    <property type="project" value="UniProtKB-EC"/>
</dbReference>
<dbReference type="AlphaFoldDB" id="A0A286UB67"/>
<dbReference type="EC" id="2.1.1.211" evidence="4 12"/>
<name>A0A286UB67_9AGAM</name>
<reference evidence="13 14" key="1">
    <citation type="journal article" date="2017" name="Mol. Ecol.">
        <title>Comparative and population genomic landscape of Phellinus noxius: A hypervariable fungus causing root rot in trees.</title>
        <authorList>
            <person name="Chung C.L."/>
            <person name="Lee T.J."/>
            <person name="Akiba M."/>
            <person name="Lee H.H."/>
            <person name="Kuo T.H."/>
            <person name="Liu D."/>
            <person name="Ke H.M."/>
            <person name="Yokoi T."/>
            <person name="Roa M.B."/>
            <person name="Lu M.J."/>
            <person name="Chang Y.Y."/>
            <person name="Ann P.J."/>
            <person name="Tsai J.N."/>
            <person name="Chen C.Y."/>
            <person name="Tzean S.S."/>
            <person name="Ota Y."/>
            <person name="Hattori T."/>
            <person name="Sahashi N."/>
            <person name="Liou R.F."/>
            <person name="Kikuchi T."/>
            <person name="Tsai I.J."/>
        </authorList>
    </citation>
    <scope>NUCLEOTIDE SEQUENCE [LARGE SCALE GENOMIC DNA]</scope>
    <source>
        <strain evidence="13 14">FFPRI411160</strain>
    </source>
</reference>
<dbReference type="PANTHER" id="PTHR21210">
    <property type="entry name" value="TRNA (URACIL-O(2)-)-METHYLTRANSFERASE-RELATED"/>
    <property type="match status" value="1"/>
</dbReference>
<keyword evidence="14" id="KW-1185">Reference proteome</keyword>
<keyword evidence="10 12" id="KW-0819">tRNA processing</keyword>
<comment type="function">
    <text evidence="1">Probable adenosyl-L-methionine (AdoMet)-dependent tRNA (uracil-O(2)-)-methyltransferase.</text>
</comment>
<comment type="function">
    <text evidence="12">Adenosyl-L-methionine (AdoMet)-dependent tRNA (uracil-O(2)-)-methyltransferase.</text>
</comment>
<dbReference type="STRING" id="2282107.A0A286UB67"/>
<accession>A0A286UB67</accession>
<evidence type="ECO:0000256" key="6">
    <source>
        <dbReference type="ARBA" id="ARBA00022490"/>
    </source>
</evidence>
<evidence type="ECO:0000256" key="11">
    <source>
        <dbReference type="ARBA" id="ARBA00047957"/>
    </source>
</evidence>
<dbReference type="InterPro" id="IPR029063">
    <property type="entry name" value="SAM-dependent_MTases_sf"/>
</dbReference>